<dbReference type="PANTHER" id="PTHR10380">
    <property type="entry name" value="CUTICLE PROTEIN"/>
    <property type="match status" value="1"/>
</dbReference>
<proteinExistence type="predicted"/>
<dbReference type="InterPro" id="IPR031311">
    <property type="entry name" value="CHIT_BIND_RR_consensus"/>
</dbReference>
<dbReference type="OrthoDB" id="7255276at2759"/>
<dbReference type="GO" id="GO:0008010">
    <property type="term" value="F:structural constituent of chitin-based larval cuticle"/>
    <property type="evidence" value="ECO:0007669"/>
    <property type="project" value="TreeGrafter"/>
</dbReference>
<gene>
    <name evidence="4" type="ORF">Ocin01_16189</name>
</gene>
<comment type="caution">
    <text evidence="4">The sequence shown here is derived from an EMBL/GenBank/DDBJ whole genome shotgun (WGS) entry which is preliminary data.</text>
</comment>
<protein>
    <submittedName>
        <fullName evidence="4">Cuticle protein CP14.6</fullName>
    </submittedName>
</protein>
<accession>A0A1D2MBZ6</accession>
<feature type="signal peptide" evidence="3">
    <location>
        <begin position="1"/>
        <end position="19"/>
    </location>
</feature>
<keyword evidence="3" id="KW-0732">Signal</keyword>
<name>A0A1D2MBZ6_ORCCI</name>
<sequence length="71" mass="7587">MKKFLALITLIYIASLTIAEVNGQQGADGGNENVQVQGSLYIYGPDGVMRTVSYTADENGFQPVGDHLPKA</sequence>
<dbReference type="GO" id="GO:0062129">
    <property type="term" value="C:chitin-based extracellular matrix"/>
    <property type="evidence" value="ECO:0007669"/>
    <property type="project" value="TreeGrafter"/>
</dbReference>
<evidence type="ECO:0000256" key="1">
    <source>
        <dbReference type="ARBA" id="ARBA00022460"/>
    </source>
</evidence>
<keyword evidence="5" id="KW-1185">Reference proteome</keyword>
<evidence type="ECO:0000313" key="4">
    <source>
        <dbReference type="EMBL" id="ODM90493.1"/>
    </source>
</evidence>
<dbReference type="Proteomes" id="UP000094527">
    <property type="component" value="Unassembled WGS sequence"/>
</dbReference>
<dbReference type="Pfam" id="PF00379">
    <property type="entry name" value="Chitin_bind_4"/>
    <property type="match status" value="1"/>
</dbReference>
<dbReference type="PROSITE" id="PS00233">
    <property type="entry name" value="CHIT_BIND_RR_1"/>
    <property type="match status" value="1"/>
</dbReference>
<dbReference type="PROSITE" id="PS51155">
    <property type="entry name" value="CHIT_BIND_RR_2"/>
    <property type="match status" value="1"/>
</dbReference>
<evidence type="ECO:0000256" key="2">
    <source>
        <dbReference type="PROSITE-ProRule" id="PRU00497"/>
    </source>
</evidence>
<organism evidence="4 5">
    <name type="scientific">Orchesella cincta</name>
    <name type="common">Springtail</name>
    <name type="synonym">Podura cincta</name>
    <dbReference type="NCBI Taxonomy" id="48709"/>
    <lineage>
        <taxon>Eukaryota</taxon>
        <taxon>Metazoa</taxon>
        <taxon>Ecdysozoa</taxon>
        <taxon>Arthropoda</taxon>
        <taxon>Hexapoda</taxon>
        <taxon>Collembola</taxon>
        <taxon>Entomobryomorpha</taxon>
        <taxon>Entomobryoidea</taxon>
        <taxon>Orchesellidae</taxon>
        <taxon>Orchesellinae</taxon>
        <taxon>Orchesella</taxon>
    </lineage>
</organism>
<dbReference type="PANTHER" id="PTHR10380:SF173">
    <property type="entry name" value="CUTICULAR PROTEIN 47EF, ISOFORM C-RELATED"/>
    <property type="match status" value="1"/>
</dbReference>
<evidence type="ECO:0000256" key="3">
    <source>
        <dbReference type="SAM" id="SignalP"/>
    </source>
</evidence>
<evidence type="ECO:0000313" key="5">
    <source>
        <dbReference type="Proteomes" id="UP000094527"/>
    </source>
</evidence>
<dbReference type="AlphaFoldDB" id="A0A1D2MBZ6"/>
<dbReference type="InterPro" id="IPR000618">
    <property type="entry name" value="Insect_cuticle"/>
</dbReference>
<dbReference type="EMBL" id="LJIJ01001938">
    <property type="protein sequence ID" value="ODM90493.1"/>
    <property type="molecule type" value="Genomic_DNA"/>
</dbReference>
<dbReference type="InterPro" id="IPR050468">
    <property type="entry name" value="Cuticle_Struct_Prot"/>
</dbReference>
<keyword evidence="1 2" id="KW-0193">Cuticle</keyword>
<reference evidence="4 5" key="1">
    <citation type="journal article" date="2016" name="Genome Biol. Evol.">
        <title>Gene Family Evolution Reflects Adaptation to Soil Environmental Stressors in the Genome of the Collembolan Orchesella cincta.</title>
        <authorList>
            <person name="Faddeeva-Vakhrusheva A."/>
            <person name="Derks M.F."/>
            <person name="Anvar S.Y."/>
            <person name="Agamennone V."/>
            <person name="Suring W."/>
            <person name="Smit S."/>
            <person name="van Straalen N.M."/>
            <person name="Roelofs D."/>
        </authorList>
    </citation>
    <scope>NUCLEOTIDE SEQUENCE [LARGE SCALE GENOMIC DNA]</scope>
    <source>
        <tissue evidence="4">Mixed pool</tissue>
    </source>
</reference>
<feature type="chain" id="PRO_5008903773" evidence="3">
    <location>
        <begin position="20"/>
        <end position="71"/>
    </location>
</feature>